<comment type="caution">
    <text evidence="2">The sequence shown here is derived from an EMBL/GenBank/DDBJ whole genome shotgun (WGS) entry which is preliminary data.</text>
</comment>
<keyword evidence="3" id="KW-1185">Reference proteome</keyword>
<sequence length="338" mass="37346">MSGKTLSSGIARRLLRTHSIAHQQTCAFTISALRRSDVPSGDSLVDEEVKKTPYRTERFLSEQAENAPRRFNIRPRRPDGDRRSSNNRSSRPAERFELPPTIPYDTTKELEFADQAEWEVSSVLEPRPAFANIAAGRGTTAPLGINNTNNANDVMGTALPGTAFSAHISGVRSHGDLDPEVEQSLIQELSTIQQDKEKDHRKVADLSPAAQVEHQKFLFHRLTNNFQEILNPRNPINRFNNGNVKHMANNQYVTGSDEVVALGDQQLEKSWKRLERLGGDYSRSIDPLSLLGDAGKVGGPSGKAVLENVSQLIGQNQSIGLEDKKKMLKAVEKGLGGY</sequence>
<accession>A0A9P6PWW0</accession>
<reference evidence="2" key="1">
    <citation type="journal article" date="2020" name="Fungal Divers.">
        <title>Resolving the Mortierellaceae phylogeny through synthesis of multi-gene phylogenetics and phylogenomics.</title>
        <authorList>
            <person name="Vandepol N."/>
            <person name="Liber J."/>
            <person name="Desiro A."/>
            <person name="Na H."/>
            <person name="Kennedy M."/>
            <person name="Barry K."/>
            <person name="Grigoriev I.V."/>
            <person name="Miller A.N."/>
            <person name="O'Donnell K."/>
            <person name="Stajich J.E."/>
            <person name="Bonito G."/>
        </authorList>
    </citation>
    <scope>NUCLEOTIDE SEQUENCE</scope>
    <source>
        <strain evidence="2">KOD948</strain>
    </source>
</reference>
<evidence type="ECO:0000313" key="3">
    <source>
        <dbReference type="Proteomes" id="UP000726737"/>
    </source>
</evidence>
<protein>
    <submittedName>
        <fullName evidence="2">Uncharacterized protein</fullName>
    </submittedName>
</protein>
<dbReference type="EMBL" id="JAAAJA010000437">
    <property type="protein sequence ID" value="KAG0253825.1"/>
    <property type="molecule type" value="Genomic_DNA"/>
</dbReference>
<proteinExistence type="predicted"/>
<dbReference type="OrthoDB" id="2357740at2759"/>
<feature type="region of interest" description="Disordered" evidence="1">
    <location>
        <begin position="60"/>
        <end position="101"/>
    </location>
</feature>
<dbReference type="Proteomes" id="UP000726737">
    <property type="component" value="Unassembled WGS sequence"/>
</dbReference>
<name>A0A9P6PWW0_9FUNG</name>
<gene>
    <name evidence="2" type="ORF">BG011_006136</name>
</gene>
<evidence type="ECO:0000313" key="2">
    <source>
        <dbReference type="EMBL" id="KAG0253825.1"/>
    </source>
</evidence>
<evidence type="ECO:0000256" key="1">
    <source>
        <dbReference type="SAM" id="MobiDB-lite"/>
    </source>
</evidence>
<organism evidence="2 3">
    <name type="scientific">Mortierella polycephala</name>
    <dbReference type="NCBI Taxonomy" id="41804"/>
    <lineage>
        <taxon>Eukaryota</taxon>
        <taxon>Fungi</taxon>
        <taxon>Fungi incertae sedis</taxon>
        <taxon>Mucoromycota</taxon>
        <taxon>Mortierellomycotina</taxon>
        <taxon>Mortierellomycetes</taxon>
        <taxon>Mortierellales</taxon>
        <taxon>Mortierellaceae</taxon>
        <taxon>Mortierella</taxon>
    </lineage>
</organism>
<dbReference type="AlphaFoldDB" id="A0A9P6PWW0"/>